<comment type="similarity">
    <text evidence="1 6">Belongs to the glycosyl hydrolase 43 family.</text>
</comment>
<dbReference type="PANTHER" id="PTHR42812">
    <property type="entry name" value="BETA-XYLOSIDASE"/>
    <property type="match status" value="1"/>
</dbReference>
<evidence type="ECO:0000259" key="8">
    <source>
        <dbReference type="PROSITE" id="PS51175"/>
    </source>
</evidence>
<dbReference type="Gene3D" id="2.60.120.260">
    <property type="entry name" value="Galactose-binding domain-like"/>
    <property type="match status" value="1"/>
</dbReference>
<dbReference type="PROSITE" id="PS51175">
    <property type="entry name" value="CBM6"/>
    <property type="match status" value="1"/>
</dbReference>
<organism evidence="9 10">
    <name type="scientific">Kribbella albertanoniae</name>
    <dbReference type="NCBI Taxonomy" id="1266829"/>
    <lineage>
        <taxon>Bacteria</taxon>
        <taxon>Bacillati</taxon>
        <taxon>Actinomycetota</taxon>
        <taxon>Actinomycetes</taxon>
        <taxon>Propionibacteriales</taxon>
        <taxon>Kribbellaceae</taxon>
        <taxon>Kribbella</taxon>
    </lineage>
</organism>
<accession>A0A4R4P725</accession>
<keyword evidence="10" id="KW-1185">Reference proteome</keyword>
<dbReference type="SUPFAM" id="SSF75005">
    <property type="entry name" value="Arabinanase/levansucrase/invertase"/>
    <property type="match status" value="1"/>
</dbReference>
<reference evidence="9 10" key="1">
    <citation type="submission" date="2019-03" db="EMBL/GenBank/DDBJ databases">
        <title>Draft genome sequences of novel Actinobacteria.</title>
        <authorList>
            <person name="Sahin N."/>
            <person name="Ay H."/>
            <person name="Saygin H."/>
        </authorList>
    </citation>
    <scope>NUCLEOTIDE SEQUENCE [LARGE SCALE GENOMIC DNA]</scope>
    <source>
        <strain evidence="9 10">JCM 30547</strain>
    </source>
</reference>
<proteinExistence type="inferred from homology"/>
<feature type="active site" description="Proton acceptor" evidence="4">
    <location>
        <position position="55"/>
    </location>
</feature>
<evidence type="ECO:0000256" key="2">
    <source>
        <dbReference type="ARBA" id="ARBA00022801"/>
    </source>
</evidence>
<keyword evidence="2 6" id="KW-0378">Hydrolase</keyword>
<gene>
    <name evidence="9" type="ORF">E1261_39760</name>
</gene>
<dbReference type="OrthoDB" id="9801455at2"/>
<dbReference type="GO" id="GO:0030246">
    <property type="term" value="F:carbohydrate binding"/>
    <property type="evidence" value="ECO:0007669"/>
    <property type="project" value="InterPro"/>
</dbReference>
<dbReference type="InterPro" id="IPR008979">
    <property type="entry name" value="Galactose-bd-like_sf"/>
</dbReference>
<evidence type="ECO:0000313" key="10">
    <source>
        <dbReference type="Proteomes" id="UP000295075"/>
    </source>
</evidence>
<dbReference type="InterPro" id="IPR023296">
    <property type="entry name" value="Glyco_hydro_beta-prop_sf"/>
</dbReference>
<feature type="domain" description="CBM6" evidence="8">
    <location>
        <begin position="325"/>
        <end position="445"/>
    </location>
</feature>
<evidence type="ECO:0000256" key="3">
    <source>
        <dbReference type="ARBA" id="ARBA00023295"/>
    </source>
</evidence>
<dbReference type="AlphaFoldDB" id="A0A4R4P725"/>
<evidence type="ECO:0000313" key="9">
    <source>
        <dbReference type="EMBL" id="TDC15952.1"/>
    </source>
</evidence>
<dbReference type="SUPFAM" id="SSF49785">
    <property type="entry name" value="Galactose-binding domain-like"/>
    <property type="match status" value="1"/>
</dbReference>
<keyword evidence="7" id="KW-0732">Signal</keyword>
<dbReference type="InterPro" id="IPR051795">
    <property type="entry name" value="Glycosyl_Hydrlase_43"/>
</dbReference>
<dbReference type="CDD" id="cd08999">
    <property type="entry name" value="GH43_ABN-like"/>
    <property type="match status" value="1"/>
</dbReference>
<feature type="active site" description="Proton donor" evidence="4">
    <location>
        <position position="225"/>
    </location>
</feature>
<evidence type="ECO:0000256" key="1">
    <source>
        <dbReference type="ARBA" id="ARBA00009865"/>
    </source>
</evidence>
<evidence type="ECO:0000256" key="7">
    <source>
        <dbReference type="SAM" id="SignalP"/>
    </source>
</evidence>
<evidence type="ECO:0000256" key="4">
    <source>
        <dbReference type="PIRSR" id="PIRSR606710-1"/>
    </source>
</evidence>
<feature type="site" description="Important for catalytic activity, responsible for pKa modulation of the active site Glu and correct orientation of both the proton donor and substrate" evidence="5">
    <location>
        <position position="170"/>
    </location>
</feature>
<dbReference type="PANTHER" id="PTHR42812:SF5">
    <property type="entry name" value="ENDO-ARABINASE"/>
    <property type="match status" value="1"/>
</dbReference>
<feature type="chain" id="PRO_5020783584" evidence="7">
    <location>
        <begin position="23"/>
        <end position="445"/>
    </location>
</feature>
<dbReference type="Proteomes" id="UP000295075">
    <property type="component" value="Unassembled WGS sequence"/>
</dbReference>
<dbReference type="Pfam" id="PF03422">
    <property type="entry name" value="CBM_6"/>
    <property type="match status" value="1"/>
</dbReference>
<comment type="caution">
    <text evidence="9">The sequence shown here is derived from an EMBL/GenBank/DDBJ whole genome shotgun (WGS) entry which is preliminary data.</text>
</comment>
<name>A0A4R4P725_9ACTN</name>
<evidence type="ECO:0000256" key="6">
    <source>
        <dbReference type="RuleBase" id="RU361187"/>
    </source>
</evidence>
<feature type="signal peptide" evidence="7">
    <location>
        <begin position="1"/>
        <end position="22"/>
    </location>
</feature>
<protein>
    <submittedName>
        <fullName evidence="9">Carbohydrate-binding protein</fullName>
    </submittedName>
</protein>
<sequence>MLRRLLAATVTVAAVGFSAVQAAPTQAAPAQTQAVVPQAAGAVFPSDIVKRDFPDPDVFEQDGTWYAYSTNNDLGHVPVATAASAEGPWTTRGDAMPAGPSADWAKPGRTWAPDVHPNSDGTYTLTYTAWHKVSGRQCIGVATATAPRGPFTSVGTEPLICPLDLGGAIDANTFVDSDGTRYLVWKNDGNAISKPSTLWLTKTTDNGKTLVGDHAALLSSNVIAEAPDLVQRGSRYLLFFSTNGYNDCNYQTTYATATSLTGPWTVQQRPLLTTDSFDGNVCGPGGADVVGDKIFLHGWANGSRHLYVGDVGWANDWPVVRGSRVRTEAESGQLNRCVLRENSAGASGGRAVGYIDFADSWVENRVFAPVAGGYTLHVGYANGSQGTASHTLSINGTSQGSVSYPFTGWNQWRQSSVPVTLRAGWNTVRLGKGTLYTEVDYLELQ</sequence>
<dbReference type="Pfam" id="PF04616">
    <property type="entry name" value="Glyco_hydro_43"/>
    <property type="match status" value="1"/>
</dbReference>
<dbReference type="RefSeq" id="WP_132414926.1">
    <property type="nucleotide sequence ID" value="NZ_SMKA01000326.1"/>
</dbReference>
<keyword evidence="3 6" id="KW-0326">Glycosidase</keyword>
<evidence type="ECO:0000256" key="5">
    <source>
        <dbReference type="PIRSR" id="PIRSR606710-2"/>
    </source>
</evidence>
<dbReference type="Gene3D" id="2.115.10.20">
    <property type="entry name" value="Glycosyl hydrolase domain, family 43"/>
    <property type="match status" value="1"/>
</dbReference>
<dbReference type="GO" id="GO:0005975">
    <property type="term" value="P:carbohydrate metabolic process"/>
    <property type="evidence" value="ECO:0007669"/>
    <property type="project" value="InterPro"/>
</dbReference>
<dbReference type="InterPro" id="IPR006710">
    <property type="entry name" value="Glyco_hydro_43"/>
</dbReference>
<dbReference type="GO" id="GO:0004553">
    <property type="term" value="F:hydrolase activity, hydrolyzing O-glycosyl compounds"/>
    <property type="evidence" value="ECO:0007669"/>
    <property type="project" value="InterPro"/>
</dbReference>
<dbReference type="EMBL" id="SMKA01000326">
    <property type="protein sequence ID" value="TDC15952.1"/>
    <property type="molecule type" value="Genomic_DNA"/>
</dbReference>
<dbReference type="InterPro" id="IPR005084">
    <property type="entry name" value="CBM6"/>
</dbReference>